<proteinExistence type="predicted"/>
<accession>W9RLN0</accession>
<name>W9RLN0_9ROSA</name>
<feature type="region of interest" description="Disordered" evidence="1">
    <location>
        <begin position="1"/>
        <end position="40"/>
    </location>
</feature>
<dbReference type="AlphaFoldDB" id="W9RLN0"/>
<gene>
    <name evidence="2" type="ORF">L484_008244</name>
</gene>
<keyword evidence="3" id="KW-1185">Reference proteome</keyword>
<feature type="compositionally biased region" description="Basic and acidic residues" evidence="1">
    <location>
        <begin position="17"/>
        <end position="30"/>
    </location>
</feature>
<reference evidence="3" key="1">
    <citation type="submission" date="2013-01" db="EMBL/GenBank/DDBJ databases">
        <title>Draft Genome Sequence of a Mulberry Tree, Morus notabilis C.K. Schneid.</title>
        <authorList>
            <person name="He N."/>
            <person name="Zhao S."/>
        </authorList>
    </citation>
    <scope>NUCLEOTIDE SEQUENCE</scope>
</reference>
<dbReference type="Proteomes" id="UP000030645">
    <property type="component" value="Unassembled WGS sequence"/>
</dbReference>
<feature type="compositionally biased region" description="Basic and acidic residues" evidence="1">
    <location>
        <begin position="1"/>
        <end position="10"/>
    </location>
</feature>
<evidence type="ECO:0000313" key="3">
    <source>
        <dbReference type="Proteomes" id="UP000030645"/>
    </source>
</evidence>
<evidence type="ECO:0000313" key="2">
    <source>
        <dbReference type="EMBL" id="EXB59004.1"/>
    </source>
</evidence>
<organism evidence="2 3">
    <name type="scientific">Morus notabilis</name>
    <dbReference type="NCBI Taxonomy" id="981085"/>
    <lineage>
        <taxon>Eukaryota</taxon>
        <taxon>Viridiplantae</taxon>
        <taxon>Streptophyta</taxon>
        <taxon>Embryophyta</taxon>
        <taxon>Tracheophyta</taxon>
        <taxon>Spermatophyta</taxon>
        <taxon>Magnoliopsida</taxon>
        <taxon>eudicotyledons</taxon>
        <taxon>Gunneridae</taxon>
        <taxon>Pentapetalae</taxon>
        <taxon>rosids</taxon>
        <taxon>fabids</taxon>
        <taxon>Rosales</taxon>
        <taxon>Moraceae</taxon>
        <taxon>Moreae</taxon>
        <taxon>Morus</taxon>
    </lineage>
</organism>
<dbReference type="EMBL" id="KE344371">
    <property type="protein sequence ID" value="EXB59004.1"/>
    <property type="molecule type" value="Genomic_DNA"/>
</dbReference>
<evidence type="ECO:0000256" key="1">
    <source>
        <dbReference type="SAM" id="MobiDB-lite"/>
    </source>
</evidence>
<protein>
    <submittedName>
        <fullName evidence="2">Uncharacterized protein</fullName>
    </submittedName>
</protein>
<sequence length="119" mass="13012">MGYSEHKSEESPTSSDDLSKRPISDHESKSVCRPGMGPSVRIGYEHISTTSRLFSSGSEGDTKGAQRGRLETKLVLLLIAEFGEDSSYDPVIAGGKTTLNVSELRTSKRIVQWGIHDDE</sequence>